<accession>A0A377G7E2</accession>
<name>A0A377G7E2_9GAMM</name>
<dbReference type="RefSeq" id="WP_010652611.1">
    <property type="nucleotide sequence ID" value="NZ_JAPHOO010000002.1"/>
</dbReference>
<reference evidence="1 2" key="1">
    <citation type="submission" date="2018-06" db="EMBL/GenBank/DDBJ databases">
        <authorList>
            <consortium name="Pathogen Informatics"/>
            <person name="Doyle S."/>
        </authorList>
    </citation>
    <scope>NUCLEOTIDE SEQUENCE [LARGE SCALE GENOMIC DNA]</scope>
    <source>
        <strain evidence="1 2">NCTC11370</strain>
    </source>
</reference>
<dbReference type="EMBL" id="UGGT01000001">
    <property type="protein sequence ID" value="STO20400.1"/>
    <property type="molecule type" value="Genomic_DNA"/>
</dbReference>
<gene>
    <name evidence="1" type="ORF">NCTC11370_00454</name>
</gene>
<evidence type="ECO:0000313" key="1">
    <source>
        <dbReference type="EMBL" id="STO20400.1"/>
    </source>
</evidence>
<protein>
    <submittedName>
        <fullName evidence="1">Uncharacterized protein</fullName>
    </submittedName>
</protein>
<dbReference type="Proteomes" id="UP000254554">
    <property type="component" value="Unassembled WGS sequence"/>
</dbReference>
<dbReference type="GeneID" id="93291356"/>
<organism evidence="1 2">
    <name type="scientific">Fluoribacter dumoffii</name>
    <dbReference type="NCBI Taxonomy" id="463"/>
    <lineage>
        <taxon>Bacteria</taxon>
        <taxon>Pseudomonadati</taxon>
        <taxon>Pseudomonadota</taxon>
        <taxon>Gammaproteobacteria</taxon>
        <taxon>Legionellales</taxon>
        <taxon>Legionellaceae</taxon>
        <taxon>Fluoribacter</taxon>
    </lineage>
</organism>
<proteinExistence type="predicted"/>
<keyword evidence="2" id="KW-1185">Reference proteome</keyword>
<dbReference type="AlphaFoldDB" id="A0A377G7E2"/>
<sequence length="83" mass="9565">MKAKQELNKKSSDTKALIEELISRWYLSDDDCPRPIHSHSEINFSRTINPLAQGLLAQKSFFKKAKEDTYCGFEPGFLIGKRF</sequence>
<evidence type="ECO:0000313" key="2">
    <source>
        <dbReference type="Proteomes" id="UP000254554"/>
    </source>
</evidence>